<dbReference type="AlphaFoldDB" id="A0AAW2F6G3"/>
<dbReference type="EMBL" id="JADYXP020000014">
    <property type="protein sequence ID" value="KAL0110453.1"/>
    <property type="molecule type" value="Genomic_DNA"/>
</dbReference>
<sequence>MQKLLIFHYLFLYFAVLCRVTHLLNRFIKTFYLTLLYRKNYIFFKMDFCSIIFLCYVYFLYFRKFN</sequence>
<comment type="caution">
    <text evidence="2">The sequence shown here is derived from an EMBL/GenBank/DDBJ whole genome shotgun (WGS) entry which is preliminary data.</text>
</comment>
<keyword evidence="3" id="KW-1185">Reference proteome</keyword>
<keyword evidence="1" id="KW-0472">Membrane</keyword>
<gene>
    <name evidence="2" type="ORF">PUN28_013811</name>
</gene>
<evidence type="ECO:0000256" key="1">
    <source>
        <dbReference type="SAM" id="Phobius"/>
    </source>
</evidence>
<name>A0AAW2F6G3_9HYME</name>
<protein>
    <submittedName>
        <fullName evidence="2">Uncharacterized protein</fullName>
    </submittedName>
</protein>
<feature type="transmembrane region" description="Helical" evidence="1">
    <location>
        <begin position="42"/>
        <end position="62"/>
    </location>
</feature>
<evidence type="ECO:0000313" key="3">
    <source>
        <dbReference type="Proteomes" id="UP001430953"/>
    </source>
</evidence>
<accession>A0AAW2F6G3</accession>
<keyword evidence="1" id="KW-0812">Transmembrane</keyword>
<reference evidence="2 3" key="1">
    <citation type="submission" date="2023-03" db="EMBL/GenBank/DDBJ databases">
        <title>High recombination rates correlate with genetic variation in Cardiocondyla obscurior ants.</title>
        <authorList>
            <person name="Errbii M."/>
        </authorList>
    </citation>
    <scope>NUCLEOTIDE SEQUENCE [LARGE SCALE GENOMIC DNA]</scope>
    <source>
        <strain evidence="2">Alpha-2009</strain>
        <tissue evidence="2">Whole body</tissue>
    </source>
</reference>
<proteinExistence type="predicted"/>
<organism evidence="2 3">
    <name type="scientific">Cardiocondyla obscurior</name>
    <dbReference type="NCBI Taxonomy" id="286306"/>
    <lineage>
        <taxon>Eukaryota</taxon>
        <taxon>Metazoa</taxon>
        <taxon>Ecdysozoa</taxon>
        <taxon>Arthropoda</taxon>
        <taxon>Hexapoda</taxon>
        <taxon>Insecta</taxon>
        <taxon>Pterygota</taxon>
        <taxon>Neoptera</taxon>
        <taxon>Endopterygota</taxon>
        <taxon>Hymenoptera</taxon>
        <taxon>Apocrita</taxon>
        <taxon>Aculeata</taxon>
        <taxon>Formicoidea</taxon>
        <taxon>Formicidae</taxon>
        <taxon>Myrmicinae</taxon>
        <taxon>Cardiocondyla</taxon>
    </lineage>
</organism>
<evidence type="ECO:0000313" key="2">
    <source>
        <dbReference type="EMBL" id="KAL0110453.1"/>
    </source>
</evidence>
<keyword evidence="1" id="KW-1133">Transmembrane helix</keyword>
<dbReference type="Proteomes" id="UP001430953">
    <property type="component" value="Unassembled WGS sequence"/>
</dbReference>